<dbReference type="Gene3D" id="3.40.190.10">
    <property type="entry name" value="Periplasmic binding protein-like II"/>
    <property type="match status" value="2"/>
</dbReference>
<comment type="similarity">
    <text evidence="1">Belongs to the LysR transcriptional regulatory family.</text>
</comment>
<dbReference type="SUPFAM" id="SSF46785">
    <property type="entry name" value="Winged helix' DNA-binding domain"/>
    <property type="match status" value="1"/>
</dbReference>
<feature type="domain" description="HTH lysR-type" evidence="5">
    <location>
        <begin position="1"/>
        <end position="58"/>
    </location>
</feature>
<keyword evidence="4" id="KW-0804">Transcription</keyword>
<evidence type="ECO:0000256" key="4">
    <source>
        <dbReference type="ARBA" id="ARBA00023163"/>
    </source>
</evidence>
<evidence type="ECO:0000259" key="5">
    <source>
        <dbReference type="PROSITE" id="PS50931"/>
    </source>
</evidence>
<dbReference type="PROSITE" id="PS50931">
    <property type="entry name" value="HTH_LYSR"/>
    <property type="match status" value="1"/>
</dbReference>
<dbReference type="GO" id="GO:0003700">
    <property type="term" value="F:DNA-binding transcription factor activity"/>
    <property type="evidence" value="ECO:0007669"/>
    <property type="project" value="InterPro"/>
</dbReference>
<dbReference type="PANTHER" id="PTHR30126:SF94">
    <property type="entry name" value="LYSR FAMILY TRANSCRIPTIONAL REGULATOR"/>
    <property type="match status" value="1"/>
</dbReference>
<evidence type="ECO:0000256" key="1">
    <source>
        <dbReference type="ARBA" id="ARBA00009437"/>
    </source>
</evidence>
<dbReference type="OrthoDB" id="8651113at2"/>
<dbReference type="Pfam" id="PF00126">
    <property type="entry name" value="HTH_1"/>
    <property type="match status" value="1"/>
</dbReference>
<evidence type="ECO:0000256" key="2">
    <source>
        <dbReference type="ARBA" id="ARBA00023015"/>
    </source>
</evidence>
<dbReference type="InterPro" id="IPR005119">
    <property type="entry name" value="LysR_subst-bd"/>
</dbReference>
<dbReference type="FunFam" id="1.10.10.10:FF:000001">
    <property type="entry name" value="LysR family transcriptional regulator"/>
    <property type="match status" value="1"/>
</dbReference>
<proteinExistence type="inferred from homology"/>
<dbReference type="RefSeq" id="WP_105237715.1">
    <property type="nucleotide sequence ID" value="NZ_CP023270.1"/>
</dbReference>
<organism evidence="6 7">
    <name type="scientific">Achromobacter spanius</name>
    <dbReference type="NCBI Taxonomy" id="217203"/>
    <lineage>
        <taxon>Bacteria</taxon>
        <taxon>Pseudomonadati</taxon>
        <taxon>Pseudomonadota</taxon>
        <taxon>Betaproteobacteria</taxon>
        <taxon>Burkholderiales</taxon>
        <taxon>Alcaligenaceae</taxon>
        <taxon>Achromobacter</taxon>
    </lineage>
</organism>
<dbReference type="Proteomes" id="UP000239477">
    <property type="component" value="Chromosome"/>
</dbReference>
<gene>
    <name evidence="6" type="ORF">CLM73_05930</name>
</gene>
<dbReference type="EMBL" id="CP023270">
    <property type="protein sequence ID" value="AVJ26689.1"/>
    <property type="molecule type" value="Genomic_DNA"/>
</dbReference>
<dbReference type="AlphaFoldDB" id="A0A2S0I3T8"/>
<keyword evidence="3" id="KW-0238">DNA-binding</keyword>
<dbReference type="InterPro" id="IPR036390">
    <property type="entry name" value="WH_DNA-bd_sf"/>
</dbReference>
<keyword evidence="2" id="KW-0805">Transcription regulation</keyword>
<accession>A0A2S0I3T8</accession>
<name>A0A2S0I3T8_9BURK</name>
<dbReference type="InterPro" id="IPR000847">
    <property type="entry name" value="LysR_HTH_N"/>
</dbReference>
<reference evidence="6 7" key="1">
    <citation type="submission" date="2017-09" db="EMBL/GenBank/DDBJ databases">
        <title>Genomic, metabolic, and phenotypic characteristics of bacterial isolates from the natural microbiome of the model nematode Caenorhabditis elegans.</title>
        <authorList>
            <person name="Zimmermann J."/>
            <person name="Obeng N."/>
            <person name="Yang W."/>
            <person name="Obeng O."/>
            <person name="Kissoyan K."/>
            <person name="Pees B."/>
            <person name="Dirksen P."/>
            <person name="Hoppner M."/>
            <person name="Franke A."/>
            <person name="Rosenstiel P."/>
            <person name="Leippe M."/>
            <person name="Dierking K."/>
            <person name="Kaleta C."/>
            <person name="Schulenburg H."/>
        </authorList>
    </citation>
    <scope>NUCLEOTIDE SEQUENCE [LARGE SCALE GENOMIC DNA]</scope>
    <source>
        <strain evidence="6 7">MYb73</strain>
    </source>
</reference>
<dbReference type="CDD" id="cd05466">
    <property type="entry name" value="PBP2_LTTR_substrate"/>
    <property type="match status" value="1"/>
</dbReference>
<evidence type="ECO:0000256" key="3">
    <source>
        <dbReference type="ARBA" id="ARBA00023125"/>
    </source>
</evidence>
<dbReference type="SUPFAM" id="SSF53850">
    <property type="entry name" value="Periplasmic binding protein-like II"/>
    <property type="match status" value="1"/>
</dbReference>
<dbReference type="InterPro" id="IPR036388">
    <property type="entry name" value="WH-like_DNA-bd_sf"/>
</dbReference>
<dbReference type="PANTHER" id="PTHR30126">
    <property type="entry name" value="HTH-TYPE TRANSCRIPTIONAL REGULATOR"/>
    <property type="match status" value="1"/>
</dbReference>
<dbReference type="GO" id="GO:0000976">
    <property type="term" value="F:transcription cis-regulatory region binding"/>
    <property type="evidence" value="ECO:0007669"/>
    <property type="project" value="TreeGrafter"/>
</dbReference>
<evidence type="ECO:0000313" key="7">
    <source>
        <dbReference type="Proteomes" id="UP000239477"/>
    </source>
</evidence>
<keyword evidence="7" id="KW-1185">Reference proteome</keyword>
<protein>
    <submittedName>
        <fullName evidence="6">LysR family transcriptional regulator</fullName>
    </submittedName>
</protein>
<evidence type="ECO:0000313" key="6">
    <source>
        <dbReference type="EMBL" id="AVJ26689.1"/>
    </source>
</evidence>
<sequence length="299" mass="32017">MTLKQLEAFYWAATCASFAVAAERLHLSVSSLSKRITELEEGLGQTLFDRSGHKAVLTDAGQRLVPQARSLLAAADQVRASMTETPGLRGRCRFGVGELTALTWLPGLIRAVRAAYPELVLEPYVDIGQVLEQRVADGELDFAVIAGRSSRAGIASSPIGEAQFSWVAAPSVLQPSETGMTMALLARLPLVTLPEGAGTTRIIDDWLGGREAAGERLCCNNWGAIVGLLIEGTGVGLLPSHWAEKLQAEGSLRVLHGEPELAALPYAFQYRRDDARPLVAMLRDTVAASADFSAPCRLP</sequence>
<dbReference type="Gene3D" id="1.10.10.10">
    <property type="entry name" value="Winged helix-like DNA-binding domain superfamily/Winged helix DNA-binding domain"/>
    <property type="match status" value="1"/>
</dbReference>
<dbReference type="Pfam" id="PF03466">
    <property type="entry name" value="LysR_substrate"/>
    <property type="match status" value="1"/>
</dbReference>